<feature type="transmembrane region" description="Helical" evidence="4">
    <location>
        <begin position="107"/>
        <end position="129"/>
    </location>
</feature>
<protein>
    <submittedName>
        <fullName evidence="6">MFS transporter</fullName>
    </submittedName>
</protein>
<feature type="transmembrane region" description="Helical" evidence="4">
    <location>
        <begin position="141"/>
        <end position="160"/>
    </location>
</feature>
<feature type="transmembrane region" description="Helical" evidence="4">
    <location>
        <begin position="55"/>
        <end position="76"/>
    </location>
</feature>
<dbReference type="InterPro" id="IPR020846">
    <property type="entry name" value="MFS_dom"/>
</dbReference>
<dbReference type="SUPFAM" id="SSF103473">
    <property type="entry name" value="MFS general substrate transporter"/>
    <property type="match status" value="1"/>
</dbReference>
<feature type="domain" description="Major facilitator superfamily (MFS) profile" evidence="5">
    <location>
        <begin position="1"/>
        <end position="392"/>
    </location>
</feature>
<dbReference type="PANTHER" id="PTHR42910">
    <property type="entry name" value="TRANSPORTER SCO4007-RELATED"/>
    <property type="match status" value="1"/>
</dbReference>
<dbReference type="AlphaFoldDB" id="A0A3A8E725"/>
<feature type="transmembrane region" description="Helical" evidence="4">
    <location>
        <begin position="308"/>
        <end position="327"/>
    </location>
</feature>
<evidence type="ECO:0000256" key="2">
    <source>
        <dbReference type="ARBA" id="ARBA00022989"/>
    </source>
</evidence>
<evidence type="ECO:0000313" key="6">
    <source>
        <dbReference type="EMBL" id="RKG30842.1"/>
    </source>
</evidence>
<reference evidence="6 7" key="1">
    <citation type="submission" date="2018-09" db="EMBL/GenBank/DDBJ databases">
        <title>The draft genome of Acinetobacter spp. strains.</title>
        <authorList>
            <person name="Qin J."/>
            <person name="Feng Y."/>
            <person name="Zong Z."/>
        </authorList>
    </citation>
    <scope>NUCLEOTIDE SEQUENCE [LARGE SCALE GENOMIC DNA]</scope>
    <source>
        <strain evidence="6 7">WCHAc060096</strain>
    </source>
</reference>
<dbReference type="Gene3D" id="1.20.1250.20">
    <property type="entry name" value="MFS general substrate transporter like domains"/>
    <property type="match status" value="1"/>
</dbReference>
<evidence type="ECO:0000259" key="5">
    <source>
        <dbReference type="PROSITE" id="PS50850"/>
    </source>
</evidence>
<proteinExistence type="predicted"/>
<dbReference type="RefSeq" id="WP_120371299.1">
    <property type="nucleotide sequence ID" value="NZ_RAXU01000027.1"/>
</dbReference>
<gene>
    <name evidence="6" type="ORF">D7V21_15230</name>
</gene>
<evidence type="ECO:0000313" key="7">
    <source>
        <dbReference type="Proteomes" id="UP000269001"/>
    </source>
</evidence>
<feature type="transmembrane region" description="Helical" evidence="4">
    <location>
        <begin position="166"/>
        <end position="189"/>
    </location>
</feature>
<dbReference type="InterPro" id="IPR036259">
    <property type="entry name" value="MFS_trans_sf"/>
</dbReference>
<sequence length="408" mass="44766">MSKIIQSSTEHMDMSKSLVFILAMTCGICAGSNYYNQPLIYSIAQALGVNPDQAALVIVIGQLSYAIGLFVLVPLGDLFEKRSYIVSLMTCTGLAQIGLSFSSNLTMLYSLTCLSTFFSVSTQVLVPFAAGLVTPQKSPQVVGSLMSGLFMGILLARSIAGLLSTIWSWHAVYVLSGLIILSFACIVWFKLPLAKKSAKLKVWQIYASLFTLAIEQPHLIRRGLVGGIGFGILALIFTTMTFLLANAPYHFNDFQIGLFGIVGLAGVFATPWAGKKIAHQQENITALISLTLLVLAWFPLFFAQKFLVLYAFGVILAYFGLSALHVLNQNLIYRISAQARSRINSIYMTFYFGGAALGSFIAVYTWKHYGWIACASIGLSMAIISFVIDRYDFYKMRQPNKKGLSKEA</sequence>
<dbReference type="CDD" id="cd17324">
    <property type="entry name" value="MFS_NepI_like"/>
    <property type="match status" value="1"/>
</dbReference>
<comment type="caution">
    <text evidence="6">The sequence shown here is derived from an EMBL/GenBank/DDBJ whole genome shotgun (WGS) entry which is preliminary data.</text>
</comment>
<evidence type="ECO:0000256" key="4">
    <source>
        <dbReference type="SAM" id="Phobius"/>
    </source>
</evidence>
<accession>A0A3A8E725</accession>
<evidence type="ECO:0000256" key="3">
    <source>
        <dbReference type="ARBA" id="ARBA00023136"/>
    </source>
</evidence>
<dbReference type="PROSITE" id="PS50850">
    <property type="entry name" value="MFS"/>
    <property type="match status" value="1"/>
</dbReference>
<keyword evidence="7" id="KW-1185">Reference proteome</keyword>
<feature type="transmembrane region" description="Helical" evidence="4">
    <location>
        <begin position="224"/>
        <end position="248"/>
    </location>
</feature>
<dbReference type="Proteomes" id="UP000269001">
    <property type="component" value="Unassembled WGS sequence"/>
</dbReference>
<dbReference type="PANTHER" id="PTHR42910:SF1">
    <property type="entry name" value="MAJOR FACILITATOR SUPERFAMILY (MFS) PROFILE DOMAIN-CONTAINING PROTEIN"/>
    <property type="match status" value="1"/>
</dbReference>
<dbReference type="Pfam" id="PF07690">
    <property type="entry name" value="MFS_1"/>
    <property type="match status" value="1"/>
</dbReference>
<dbReference type="GO" id="GO:0022857">
    <property type="term" value="F:transmembrane transporter activity"/>
    <property type="evidence" value="ECO:0007669"/>
    <property type="project" value="InterPro"/>
</dbReference>
<name>A0A3A8E725_9GAMM</name>
<dbReference type="InterPro" id="IPR011701">
    <property type="entry name" value="MFS"/>
</dbReference>
<feature type="transmembrane region" description="Helical" evidence="4">
    <location>
        <begin position="83"/>
        <end position="101"/>
    </location>
</feature>
<keyword evidence="3 4" id="KW-0472">Membrane</keyword>
<feature type="transmembrane region" description="Helical" evidence="4">
    <location>
        <begin position="284"/>
        <end position="302"/>
    </location>
</feature>
<feature type="transmembrane region" description="Helical" evidence="4">
    <location>
        <begin position="254"/>
        <end position="272"/>
    </location>
</feature>
<organism evidence="6 7">
    <name type="scientific">Acinetobacter guerrae</name>
    <dbReference type="NCBI Taxonomy" id="1843371"/>
    <lineage>
        <taxon>Bacteria</taxon>
        <taxon>Pseudomonadati</taxon>
        <taxon>Pseudomonadota</taxon>
        <taxon>Gammaproteobacteria</taxon>
        <taxon>Moraxellales</taxon>
        <taxon>Moraxellaceae</taxon>
        <taxon>Acinetobacter</taxon>
    </lineage>
</organism>
<evidence type="ECO:0000256" key="1">
    <source>
        <dbReference type="ARBA" id="ARBA00022692"/>
    </source>
</evidence>
<dbReference type="EMBL" id="RAXU01000027">
    <property type="protein sequence ID" value="RKG30842.1"/>
    <property type="molecule type" value="Genomic_DNA"/>
</dbReference>
<feature type="transmembrane region" description="Helical" evidence="4">
    <location>
        <begin position="370"/>
        <end position="388"/>
    </location>
</feature>
<keyword evidence="1 4" id="KW-0812">Transmembrane</keyword>
<keyword evidence="2 4" id="KW-1133">Transmembrane helix</keyword>
<feature type="transmembrane region" description="Helical" evidence="4">
    <location>
        <begin position="347"/>
        <end position="364"/>
    </location>
</feature>